<proteinExistence type="predicted"/>
<dbReference type="AlphaFoldDB" id="A0A1F6BY39"/>
<accession>A0A1F6BY39</accession>
<evidence type="ECO:0000313" key="2">
    <source>
        <dbReference type="Proteomes" id="UP000176322"/>
    </source>
</evidence>
<evidence type="ECO:0000313" key="1">
    <source>
        <dbReference type="EMBL" id="OGG41427.1"/>
    </source>
</evidence>
<protein>
    <submittedName>
        <fullName evidence="1">Uncharacterized protein</fullName>
    </submittedName>
</protein>
<comment type="caution">
    <text evidence="1">The sequence shown here is derived from an EMBL/GenBank/DDBJ whole genome shotgun (WGS) entry which is preliminary data.</text>
</comment>
<dbReference type="EMBL" id="MFKO01000008">
    <property type="protein sequence ID" value="OGG41427.1"/>
    <property type="molecule type" value="Genomic_DNA"/>
</dbReference>
<sequence>MTIKTAIKNIMATQNSNKIEENELDDGLLIILFINNKIGMDTINEMIFNIPINHLLLCLMFGSM</sequence>
<reference evidence="1 2" key="1">
    <citation type="journal article" date="2016" name="Nat. Commun.">
        <title>Thousands of microbial genomes shed light on interconnected biogeochemical processes in an aquifer system.</title>
        <authorList>
            <person name="Anantharaman K."/>
            <person name="Brown C.T."/>
            <person name="Hug L.A."/>
            <person name="Sharon I."/>
            <person name="Castelle C.J."/>
            <person name="Probst A.J."/>
            <person name="Thomas B.C."/>
            <person name="Singh A."/>
            <person name="Wilkins M.J."/>
            <person name="Karaoz U."/>
            <person name="Brodie E.L."/>
            <person name="Williams K.H."/>
            <person name="Hubbard S.S."/>
            <person name="Banfield J.F."/>
        </authorList>
    </citation>
    <scope>NUCLEOTIDE SEQUENCE [LARGE SCALE GENOMIC DNA]</scope>
</reference>
<name>A0A1F6BY39_9BACT</name>
<dbReference type="Proteomes" id="UP000176322">
    <property type="component" value="Unassembled WGS sequence"/>
</dbReference>
<organism evidence="1 2">
    <name type="scientific">Candidatus Kaiserbacteria bacterium RIFCSPHIGHO2_01_FULL_46_22</name>
    <dbReference type="NCBI Taxonomy" id="1798475"/>
    <lineage>
        <taxon>Bacteria</taxon>
        <taxon>Candidatus Kaiseribacteriota</taxon>
    </lineage>
</organism>
<gene>
    <name evidence="1" type="ORF">A2837_02855</name>
</gene>